<protein>
    <recommendedName>
        <fullName evidence="3">DUF4817 domain-containing protein</fullName>
    </recommendedName>
</protein>
<comment type="caution">
    <text evidence="1">The sequence shown here is derived from an EMBL/GenBank/DDBJ whole genome shotgun (WGS) entry which is preliminary data.</text>
</comment>
<proteinExistence type="predicted"/>
<gene>
    <name evidence="1" type="ORF">NQ318_002969</name>
</gene>
<reference evidence="1" key="1">
    <citation type="journal article" date="2023" name="Insect Mol. Biol.">
        <title>Genome sequencing provides insights into the evolution of gene families encoding plant cell wall-degrading enzymes in longhorned beetles.</title>
        <authorList>
            <person name="Shin N.R."/>
            <person name="Okamura Y."/>
            <person name="Kirsch R."/>
            <person name="Pauchet Y."/>
        </authorList>
    </citation>
    <scope>NUCLEOTIDE SEQUENCE</scope>
    <source>
        <strain evidence="1">AMC_N1</strain>
    </source>
</reference>
<sequence length="191" mass="21582">MSQLNEKINRELIQVISFYRSGENSRPNSFGLDNKQLEKLSRLTSLNTLHQAVRGDEDVTSGSLLEGPWARVAFEAVFDVSFWPLLPLFIAGDKEDLKRSVYCIQRNLLLYTPVSQGTICQLIKKFRETGKVKDVKRTGRPISATSEDKALNVLLTIEETPQVSTRVVADNLEISHVSVLRILKKRKNPSL</sequence>
<name>A0AAV8YSB2_9CUCU</name>
<accession>A0AAV8YSB2</accession>
<evidence type="ECO:0008006" key="3">
    <source>
        <dbReference type="Google" id="ProtNLM"/>
    </source>
</evidence>
<dbReference type="AlphaFoldDB" id="A0AAV8YSB2"/>
<organism evidence="1 2">
    <name type="scientific">Aromia moschata</name>
    <dbReference type="NCBI Taxonomy" id="1265417"/>
    <lineage>
        <taxon>Eukaryota</taxon>
        <taxon>Metazoa</taxon>
        <taxon>Ecdysozoa</taxon>
        <taxon>Arthropoda</taxon>
        <taxon>Hexapoda</taxon>
        <taxon>Insecta</taxon>
        <taxon>Pterygota</taxon>
        <taxon>Neoptera</taxon>
        <taxon>Endopterygota</taxon>
        <taxon>Coleoptera</taxon>
        <taxon>Polyphaga</taxon>
        <taxon>Cucujiformia</taxon>
        <taxon>Chrysomeloidea</taxon>
        <taxon>Cerambycidae</taxon>
        <taxon>Cerambycinae</taxon>
        <taxon>Callichromatini</taxon>
        <taxon>Aromia</taxon>
    </lineage>
</organism>
<evidence type="ECO:0000313" key="2">
    <source>
        <dbReference type="Proteomes" id="UP001162162"/>
    </source>
</evidence>
<keyword evidence="2" id="KW-1185">Reference proteome</keyword>
<evidence type="ECO:0000313" key="1">
    <source>
        <dbReference type="EMBL" id="KAJ8953549.1"/>
    </source>
</evidence>
<dbReference type="EMBL" id="JAPWTK010000055">
    <property type="protein sequence ID" value="KAJ8953549.1"/>
    <property type="molecule type" value="Genomic_DNA"/>
</dbReference>
<dbReference type="Proteomes" id="UP001162162">
    <property type="component" value="Unassembled WGS sequence"/>
</dbReference>